<dbReference type="EMBL" id="SRRZ01000210">
    <property type="protein sequence ID" value="NQE38357.1"/>
    <property type="molecule type" value="Genomic_DNA"/>
</dbReference>
<dbReference type="PANTHER" id="PTHR43792">
    <property type="entry name" value="GNAT FAMILY, PUTATIVE (AFU_ORTHOLOGUE AFUA_3G00765)-RELATED-RELATED"/>
    <property type="match status" value="1"/>
</dbReference>
<proteinExistence type="predicted"/>
<dbReference type="Gene3D" id="3.40.630.30">
    <property type="match status" value="1"/>
</dbReference>
<dbReference type="PROSITE" id="PS51186">
    <property type="entry name" value="GNAT"/>
    <property type="match status" value="1"/>
</dbReference>
<gene>
    <name evidence="2" type="ORF">E5S67_06142</name>
</gene>
<organism evidence="2 3">
    <name type="scientific">Microcoleus asticus IPMA8</name>
    <dbReference type="NCBI Taxonomy" id="2563858"/>
    <lineage>
        <taxon>Bacteria</taxon>
        <taxon>Bacillati</taxon>
        <taxon>Cyanobacteriota</taxon>
        <taxon>Cyanophyceae</taxon>
        <taxon>Oscillatoriophycideae</taxon>
        <taxon>Oscillatoriales</taxon>
        <taxon>Microcoleaceae</taxon>
        <taxon>Microcoleus</taxon>
        <taxon>Microcoleus asticus</taxon>
    </lineage>
</organism>
<dbReference type="Pfam" id="PF13302">
    <property type="entry name" value="Acetyltransf_3"/>
    <property type="match status" value="1"/>
</dbReference>
<sequence>MNLRKIIRMIIETQRLVLKPIVESDLNTLHEMFTNFYVRRYLCDGEILSLQQVEEMLVENKRLFEEKKFGLWFIETKNDREIIGFVGLWYFFEEAQPQLLYALLPKALKKGYATEASTKILEYGLNELGLDYIVASCDRPNIESLKVAERLGMRQVEERIMNGNPILFFRIDK</sequence>
<keyword evidence="3" id="KW-1185">Reference proteome</keyword>
<dbReference type="InterPro" id="IPR000182">
    <property type="entry name" value="GNAT_dom"/>
</dbReference>
<dbReference type="InterPro" id="IPR051531">
    <property type="entry name" value="N-acetyltransferase"/>
</dbReference>
<evidence type="ECO:0000313" key="3">
    <source>
        <dbReference type="Proteomes" id="UP000702425"/>
    </source>
</evidence>
<protein>
    <recommendedName>
        <fullName evidence="1">N-acetyltransferase domain-containing protein</fullName>
    </recommendedName>
</protein>
<evidence type="ECO:0000259" key="1">
    <source>
        <dbReference type="PROSITE" id="PS51186"/>
    </source>
</evidence>
<evidence type="ECO:0000313" key="2">
    <source>
        <dbReference type="EMBL" id="NQE38357.1"/>
    </source>
</evidence>
<dbReference type="InterPro" id="IPR016181">
    <property type="entry name" value="Acyl_CoA_acyltransferase"/>
</dbReference>
<dbReference type="PANTHER" id="PTHR43792:SF1">
    <property type="entry name" value="N-ACETYLTRANSFERASE DOMAIN-CONTAINING PROTEIN"/>
    <property type="match status" value="1"/>
</dbReference>
<accession>A0ABX2D8R9</accession>
<feature type="domain" description="N-acetyltransferase" evidence="1">
    <location>
        <begin position="16"/>
        <end position="173"/>
    </location>
</feature>
<reference evidence="2 3" key="1">
    <citation type="journal article" date="2020" name="Sci. Rep.">
        <title>A novel cyanobacterial geosmin producer, revising GeoA distribution and dispersion patterns in Bacteria.</title>
        <authorList>
            <person name="Churro C."/>
            <person name="Semedo-Aguiar A.P."/>
            <person name="Silva A.D."/>
            <person name="Pereira-Leal J.B."/>
            <person name="Leite R.B."/>
        </authorList>
    </citation>
    <scope>NUCLEOTIDE SEQUENCE [LARGE SCALE GENOMIC DNA]</scope>
    <source>
        <strain evidence="2 3">IPMA8</strain>
    </source>
</reference>
<dbReference type="Proteomes" id="UP000702425">
    <property type="component" value="Unassembled WGS sequence"/>
</dbReference>
<name>A0ABX2D8R9_9CYAN</name>
<dbReference type="SUPFAM" id="SSF55729">
    <property type="entry name" value="Acyl-CoA N-acyltransferases (Nat)"/>
    <property type="match status" value="1"/>
</dbReference>
<comment type="caution">
    <text evidence="2">The sequence shown here is derived from an EMBL/GenBank/DDBJ whole genome shotgun (WGS) entry which is preliminary data.</text>
</comment>